<feature type="transmembrane region" description="Helical" evidence="1">
    <location>
        <begin position="191"/>
        <end position="211"/>
    </location>
</feature>
<dbReference type="AlphaFoldDB" id="A0A9X4PD11"/>
<sequence length="220" mass="25141">MPQDSRLIAILLAFISGSADVYSHSQFQSLVATQTGNFILMANDLLNGNFPEFLAKAQSLLFFTLGFVYGARVKRKANNAYWRSYTITLFLLFSLCVPFLVGLPFIQVALLAFGTGLVMQTFNDGKIEDKPYTVMVASGNYRKMLNSWYEYHQEKKANLRHIAVNYSYLIISFICGVIISVMACKIFQQYAIWLVSIVVFIILVVYSWTVWRYQLAQKNK</sequence>
<evidence type="ECO:0000313" key="2">
    <source>
        <dbReference type="EMBL" id="MDG6895922.1"/>
    </source>
</evidence>
<keyword evidence="1" id="KW-1133">Transmembrane helix</keyword>
<dbReference type="PANTHER" id="PTHR37314:SF4">
    <property type="entry name" value="UPF0700 TRANSMEMBRANE PROTEIN YOAK"/>
    <property type="match status" value="1"/>
</dbReference>
<dbReference type="Proteomes" id="UP001155500">
    <property type="component" value="Unassembled WGS sequence"/>
</dbReference>
<gene>
    <name evidence="2" type="ORF">A6A20_09895</name>
</gene>
<dbReference type="Pfam" id="PF06912">
    <property type="entry name" value="DUF1275"/>
    <property type="match status" value="1"/>
</dbReference>
<comment type="caution">
    <text evidence="2">The sequence shown here is derived from an EMBL/GenBank/DDBJ whole genome shotgun (WGS) entry which is preliminary data.</text>
</comment>
<feature type="transmembrane region" description="Helical" evidence="1">
    <location>
        <begin position="85"/>
        <end position="113"/>
    </location>
</feature>
<evidence type="ECO:0000313" key="3">
    <source>
        <dbReference type="Proteomes" id="UP001155500"/>
    </source>
</evidence>
<reference evidence="2" key="1">
    <citation type="submission" date="2016-03" db="EMBL/GenBank/DDBJ databases">
        <title>Co-evolution between Pasteurellaceae and their hosts.</title>
        <authorList>
            <person name="Hansen M.J."/>
            <person name="Bojesen A.M."/>
            <person name="Planet P."/>
        </authorList>
    </citation>
    <scope>NUCLEOTIDE SEQUENCE</scope>
    <source>
        <strain evidence="2">146/S8/89</strain>
    </source>
</reference>
<feature type="transmembrane region" description="Helical" evidence="1">
    <location>
        <begin position="53"/>
        <end position="73"/>
    </location>
</feature>
<proteinExistence type="predicted"/>
<keyword evidence="1" id="KW-0472">Membrane</keyword>
<keyword evidence="3" id="KW-1185">Reference proteome</keyword>
<dbReference type="RefSeq" id="WP_279573284.1">
    <property type="nucleotide sequence ID" value="NZ_LWID01000001.1"/>
</dbReference>
<organism evidence="2 3">
    <name type="scientific">Volucribacter amazonae</name>
    <dbReference type="NCBI Taxonomy" id="256731"/>
    <lineage>
        <taxon>Bacteria</taxon>
        <taxon>Pseudomonadati</taxon>
        <taxon>Pseudomonadota</taxon>
        <taxon>Gammaproteobacteria</taxon>
        <taxon>Pasteurellales</taxon>
        <taxon>Pasteurellaceae</taxon>
        <taxon>Volucribacter</taxon>
    </lineage>
</organism>
<accession>A0A9X4PD11</accession>
<feature type="transmembrane region" description="Helical" evidence="1">
    <location>
        <begin position="166"/>
        <end position="184"/>
    </location>
</feature>
<dbReference type="EMBL" id="LWID01000001">
    <property type="protein sequence ID" value="MDG6895922.1"/>
    <property type="molecule type" value="Genomic_DNA"/>
</dbReference>
<protein>
    <recommendedName>
        <fullName evidence="4">DUF1275 domain-containing protein</fullName>
    </recommendedName>
</protein>
<keyword evidence="1" id="KW-0812">Transmembrane</keyword>
<name>A0A9X4PD11_9PAST</name>
<dbReference type="InterPro" id="IPR010699">
    <property type="entry name" value="DUF1275"/>
</dbReference>
<evidence type="ECO:0000256" key="1">
    <source>
        <dbReference type="SAM" id="Phobius"/>
    </source>
</evidence>
<dbReference type="PANTHER" id="PTHR37314">
    <property type="entry name" value="SLR0142 PROTEIN"/>
    <property type="match status" value="1"/>
</dbReference>
<evidence type="ECO:0008006" key="4">
    <source>
        <dbReference type="Google" id="ProtNLM"/>
    </source>
</evidence>